<dbReference type="Proteomes" id="UP000824533">
    <property type="component" value="Linkage Group LG05"/>
</dbReference>
<evidence type="ECO:0000313" key="2">
    <source>
        <dbReference type="Proteomes" id="UP000824533"/>
    </source>
</evidence>
<reference evidence="1 2" key="1">
    <citation type="journal article" date="2021" name="Front. Genet.">
        <title>Chromosome-Level Genome Assembly Reveals Significant Gene Expansion in the Toll and IMD Signaling Pathways of Dendrolimus kikuchii.</title>
        <authorList>
            <person name="Zhou J."/>
            <person name="Wu P."/>
            <person name="Xiong Z."/>
            <person name="Liu N."/>
            <person name="Zhao N."/>
            <person name="Ji M."/>
            <person name="Qiu Y."/>
            <person name="Yang B."/>
        </authorList>
    </citation>
    <scope>NUCLEOTIDE SEQUENCE [LARGE SCALE GENOMIC DNA]</scope>
    <source>
        <strain evidence="1">Ann1</strain>
    </source>
</reference>
<sequence length="442" mass="50939">MTLKKKNETIKSKLKKFYQPYISVTTNDLGGLHSAIRFTLLCGRVMGLLPVAGLRNIKSHKVRFTLRSLYTPYYITSVLGQVLLFITTYMWIIQQGITLSNATNAVFYASSLVSSINLLNIGRNWPVLLRKVEEIESNLPPLSRKVAFLCNITTVVTLLAALVEHILSILHGFAIANSCDPDHVYENYFRQYMPWIFDYTPYALWKGILIEIINIQSTFIWSYNDLIIMTISIYLTGHFTTHNELLEKAVYQAHFSCEDFRTQHLKIVRLVKLINEQIGIYIVTSFGSNLYWICTQLFFSLNKTENGHLVPCKVAEVDVPNHQLVLWIDWITQILFFRLTYCNEHTIYFLYSFLFLAMKTMLVLLLAARVHSTSTEPLIILYNMPGNIFNIEVERFITQIKNIKVALSGLDFFYVTKTMILTLLGTIVTYELVLLQFNGQGN</sequence>
<protein>
    <submittedName>
        <fullName evidence="1">Uncharacterized protein</fullName>
    </submittedName>
</protein>
<name>A0ACC1DBY9_9NEOP</name>
<gene>
    <name evidence="1" type="ORF">K1T71_003491</name>
</gene>
<dbReference type="EMBL" id="CM034391">
    <property type="protein sequence ID" value="KAJ0181406.1"/>
    <property type="molecule type" value="Genomic_DNA"/>
</dbReference>
<keyword evidence="2" id="KW-1185">Reference proteome</keyword>
<organism evidence="1 2">
    <name type="scientific">Dendrolimus kikuchii</name>
    <dbReference type="NCBI Taxonomy" id="765133"/>
    <lineage>
        <taxon>Eukaryota</taxon>
        <taxon>Metazoa</taxon>
        <taxon>Ecdysozoa</taxon>
        <taxon>Arthropoda</taxon>
        <taxon>Hexapoda</taxon>
        <taxon>Insecta</taxon>
        <taxon>Pterygota</taxon>
        <taxon>Neoptera</taxon>
        <taxon>Endopterygota</taxon>
        <taxon>Lepidoptera</taxon>
        <taxon>Glossata</taxon>
        <taxon>Ditrysia</taxon>
        <taxon>Bombycoidea</taxon>
        <taxon>Lasiocampidae</taxon>
        <taxon>Dendrolimus</taxon>
    </lineage>
</organism>
<comment type="caution">
    <text evidence="1">The sequence shown here is derived from an EMBL/GenBank/DDBJ whole genome shotgun (WGS) entry which is preliminary data.</text>
</comment>
<accession>A0ACC1DBY9</accession>
<evidence type="ECO:0000313" key="1">
    <source>
        <dbReference type="EMBL" id="KAJ0181406.1"/>
    </source>
</evidence>
<proteinExistence type="predicted"/>